<gene>
    <name evidence="1" type="ORF">AAHA92_11517</name>
</gene>
<evidence type="ECO:0000313" key="2">
    <source>
        <dbReference type="Proteomes" id="UP001567538"/>
    </source>
</evidence>
<dbReference type="AlphaFoldDB" id="A0ABD1HHX5"/>
<sequence length="82" mass="9370">MHIGSVPSGNPTLTIGIINEKWLLWSWESWEIRKQLHWNFGGFGLAFEAFLRYTTKAKVVCVIVINVKDDSKAYTDKKGGRD</sequence>
<accession>A0ABD1HHX5</accession>
<comment type="caution">
    <text evidence="1">The sequence shown here is derived from an EMBL/GenBank/DDBJ whole genome shotgun (WGS) entry which is preliminary data.</text>
</comment>
<proteinExistence type="predicted"/>
<name>A0ABD1HHX5_SALDI</name>
<reference evidence="1 2" key="1">
    <citation type="submission" date="2024-06" db="EMBL/GenBank/DDBJ databases">
        <title>A chromosome level genome sequence of Diviner's sage (Salvia divinorum).</title>
        <authorList>
            <person name="Ford S.A."/>
            <person name="Ro D.-K."/>
            <person name="Ness R.W."/>
            <person name="Phillips M.A."/>
        </authorList>
    </citation>
    <scope>NUCLEOTIDE SEQUENCE [LARGE SCALE GENOMIC DNA]</scope>
    <source>
        <strain evidence="1">SAF-2024a</strain>
        <tissue evidence="1">Leaf</tissue>
    </source>
</reference>
<evidence type="ECO:0000313" key="1">
    <source>
        <dbReference type="EMBL" id="KAL1555822.1"/>
    </source>
</evidence>
<dbReference type="Proteomes" id="UP001567538">
    <property type="component" value="Unassembled WGS sequence"/>
</dbReference>
<dbReference type="EMBL" id="JBEAFC010000005">
    <property type="protein sequence ID" value="KAL1555822.1"/>
    <property type="molecule type" value="Genomic_DNA"/>
</dbReference>
<organism evidence="1 2">
    <name type="scientific">Salvia divinorum</name>
    <name type="common">Maria pastora</name>
    <name type="synonym">Diviner's sage</name>
    <dbReference type="NCBI Taxonomy" id="28513"/>
    <lineage>
        <taxon>Eukaryota</taxon>
        <taxon>Viridiplantae</taxon>
        <taxon>Streptophyta</taxon>
        <taxon>Embryophyta</taxon>
        <taxon>Tracheophyta</taxon>
        <taxon>Spermatophyta</taxon>
        <taxon>Magnoliopsida</taxon>
        <taxon>eudicotyledons</taxon>
        <taxon>Gunneridae</taxon>
        <taxon>Pentapetalae</taxon>
        <taxon>asterids</taxon>
        <taxon>lamiids</taxon>
        <taxon>Lamiales</taxon>
        <taxon>Lamiaceae</taxon>
        <taxon>Nepetoideae</taxon>
        <taxon>Mentheae</taxon>
        <taxon>Salviinae</taxon>
        <taxon>Salvia</taxon>
        <taxon>Salvia subgen. Calosphace</taxon>
    </lineage>
</organism>
<protein>
    <submittedName>
        <fullName evidence="1">Uncharacterized protein</fullName>
    </submittedName>
</protein>
<keyword evidence="2" id="KW-1185">Reference proteome</keyword>